<evidence type="ECO:0000256" key="10">
    <source>
        <dbReference type="ARBA" id="ARBA00023242"/>
    </source>
</evidence>
<dbReference type="PANTHER" id="PTHR16515">
    <property type="entry name" value="PR DOMAIN ZINC FINGER PROTEIN"/>
    <property type="match status" value="1"/>
</dbReference>
<dbReference type="GeneID" id="108086060"/>
<evidence type="ECO:0000259" key="14">
    <source>
        <dbReference type="PROSITE" id="PS51915"/>
    </source>
</evidence>
<feature type="binding site" evidence="12">
    <location>
        <position position="55"/>
    </location>
    <ligand>
        <name>Zn(2+)</name>
        <dbReference type="ChEBI" id="CHEBI:29105"/>
    </ligand>
</feature>
<dbReference type="FunFam" id="3.30.160.60:FF:001818">
    <property type="entry name" value="GDNF-inducible zinc finger protein 1 isoform X1"/>
    <property type="match status" value="1"/>
</dbReference>
<proteinExistence type="inferred from homology"/>
<dbReference type="OrthoDB" id="8895262at2759"/>
<comment type="subcellular location">
    <subcellularLocation>
        <location evidence="1">Nucleus</location>
    </subcellularLocation>
</comment>
<feature type="domain" description="C2H2-type" evidence="13">
    <location>
        <begin position="344"/>
        <end position="369"/>
    </location>
</feature>
<dbReference type="Pfam" id="PF07776">
    <property type="entry name" value="zf-AD"/>
    <property type="match status" value="1"/>
</dbReference>
<dbReference type="PROSITE" id="PS00028">
    <property type="entry name" value="ZINC_FINGER_C2H2_1"/>
    <property type="match status" value="7"/>
</dbReference>
<dbReference type="FunFam" id="3.30.160.60:FF:000072">
    <property type="entry name" value="zinc finger protein 143 isoform X1"/>
    <property type="match status" value="1"/>
</dbReference>
<dbReference type="FunFam" id="3.30.160.60:FF:003288">
    <property type="entry name" value="Uncharacterized protein"/>
    <property type="match status" value="1"/>
</dbReference>
<evidence type="ECO:0000256" key="2">
    <source>
        <dbReference type="ARBA" id="ARBA00006991"/>
    </source>
</evidence>
<dbReference type="RefSeq" id="XP_017038366.1">
    <property type="nucleotide sequence ID" value="XM_017182877.3"/>
</dbReference>
<keyword evidence="6 12" id="KW-0862">Zinc</keyword>
<comment type="similarity">
    <text evidence="2">Belongs to the krueppel C2H2-type zinc-finger protein family.</text>
</comment>
<dbReference type="SMART" id="SM00355">
    <property type="entry name" value="ZnF_C2H2"/>
    <property type="match status" value="7"/>
</dbReference>
<keyword evidence="3 12" id="KW-0479">Metal-binding</keyword>
<dbReference type="Gene3D" id="3.40.1800.20">
    <property type="match status" value="1"/>
</dbReference>
<feature type="domain" description="C2H2-type" evidence="13">
    <location>
        <begin position="174"/>
        <end position="201"/>
    </location>
</feature>
<feature type="domain" description="C2H2-type" evidence="13">
    <location>
        <begin position="286"/>
        <end position="313"/>
    </location>
</feature>
<evidence type="ECO:0000256" key="12">
    <source>
        <dbReference type="PROSITE-ProRule" id="PRU01263"/>
    </source>
</evidence>
<keyword evidence="15" id="KW-1185">Reference proteome</keyword>
<dbReference type="PANTHER" id="PTHR16515:SF49">
    <property type="entry name" value="GASTRULA ZINC FINGER PROTEIN XLCGF49.1-LIKE-RELATED"/>
    <property type="match status" value="1"/>
</dbReference>
<feature type="domain" description="C2H2-type" evidence="13">
    <location>
        <begin position="230"/>
        <end position="257"/>
    </location>
</feature>
<dbReference type="InterPro" id="IPR013087">
    <property type="entry name" value="Znf_C2H2_type"/>
</dbReference>
<evidence type="ECO:0000256" key="7">
    <source>
        <dbReference type="ARBA" id="ARBA00023015"/>
    </source>
</evidence>
<feature type="binding site" evidence="12">
    <location>
        <position position="6"/>
    </location>
    <ligand>
        <name>Zn(2+)</name>
        <dbReference type="ChEBI" id="CHEBI:29105"/>
    </ligand>
</feature>
<evidence type="ECO:0000256" key="11">
    <source>
        <dbReference type="PROSITE-ProRule" id="PRU00042"/>
    </source>
</evidence>
<dbReference type="FunFam" id="3.30.160.60:FF:000624">
    <property type="entry name" value="zinc finger protein 697"/>
    <property type="match status" value="1"/>
</dbReference>
<dbReference type="GO" id="GO:0006355">
    <property type="term" value="P:regulation of DNA-templated transcription"/>
    <property type="evidence" value="ECO:0007669"/>
    <property type="project" value="UniProtKB-ARBA"/>
</dbReference>
<feature type="domain" description="C2H2-type" evidence="13">
    <location>
        <begin position="314"/>
        <end position="343"/>
    </location>
</feature>
<evidence type="ECO:0000256" key="8">
    <source>
        <dbReference type="ARBA" id="ARBA00023125"/>
    </source>
</evidence>
<dbReference type="PROSITE" id="PS50157">
    <property type="entry name" value="ZINC_FINGER_C2H2_2"/>
    <property type="match status" value="7"/>
</dbReference>
<dbReference type="InterPro" id="IPR012934">
    <property type="entry name" value="Znf_AD"/>
</dbReference>
<keyword evidence="4" id="KW-0677">Repeat</keyword>
<dbReference type="InterPro" id="IPR036236">
    <property type="entry name" value="Znf_C2H2_sf"/>
</dbReference>
<dbReference type="GO" id="GO:0008270">
    <property type="term" value="F:zinc ion binding"/>
    <property type="evidence" value="ECO:0007669"/>
    <property type="project" value="UniProtKB-UniRule"/>
</dbReference>
<protein>
    <submittedName>
        <fullName evidence="16">Zinc finger protein Paris-like</fullName>
    </submittedName>
</protein>
<organism evidence="15 16">
    <name type="scientific">Drosophila kikkawai</name>
    <name type="common">Fruit fly</name>
    <dbReference type="NCBI Taxonomy" id="30033"/>
    <lineage>
        <taxon>Eukaryota</taxon>
        <taxon>Metazoa</taxon>
        <taxon>Ecdysozoa</taxon>
        <taxon>Arthropoda</taxon>
        <taxon>Hexapoda</taxon>
        <taxon>Insecta</taxon>
        <taxon>Pterygota</taxon>
        <taxon>Neoptera</taxon>
        <taxon>Endopterygota</taxon>
        <taxon>Diptera</taxon>
        <taxon>Brachycera</taxon>
        <taxon>Muscomorpha</taxon>
        <taxon>Ephydroidea</taxon>
        <taxon>Drosophilidae</taxon>
        <taxon>Drosophila</taxon>
        <taxon>Sophophora</taxon>
    </lineage>
</organism>
<name>A0A6P4JSX4_DROKI</name>
<dbReference type="PROSITE" id="PS51915">
    <property type="entry name" value="ZAD"/>
    <property type="match status" value="1"/>
</dbReference>
<keyword evidence="9" id="KW-0804">Transcription</keyword>
<evidence type="ECO:0000256" key="3">
    <source>
        <dbReference type="ARBA" id="ARBA00022723"/>
    </source>
</evidence>
<keyword evidence="5 11" id="KW-0863">Zinc-finger</keyword>
<feature type="domain" description="ZAD" evidence="14">
    <location>
        <begin position="4"/>
        <end position="82"/>
    </location>
</feature>
<dbReference type="FunFam" id="3.30.160.60:FF:002343">
    <property type="entry name" value="Zinc finger protein 33A"/>
    <property type="match status" value="1"/>
</dbReference>
<evidence type="ECO:0000259" key="13">
    <source>
        <dbReference type="PROSITE" id="PS50157"/>
    </source>
</evidence>
<dbReference type="GO" id="GO:0003677">
    <property type="term" value="F:DNA binding"/>
    <property type="evidence" value="ECO:0007669"/>
    <property type="project" value="UniProtKB-KW"/>
</dbReference>
<feature type="binding site" evidence="12">
    <location>
        <position position="9"/>
    </location>
    <ligand>
        <name>Zn(2+)</name>
        <dbReference type="ChEBI" id="CHEBI:29105"/>
    </ligand>
</feature>
<evidence type="ECO:0000256" key="5">
    <source>
        <dbReference type="ARBA" id="ARBA00022771"/>
    </source>
</evidence>
<dbReference type="FunFam" id="3.30.160.60:FF:001325">
    <property type="entry name" value="zinc finger protein 200"/>
    <property type="match status" value="1"/>
</dbReference>
<accession>A0A6P4JSX4</accession>
<dbReference type="AlphaFoldDB" id="A0A6P4JSX4"/>
<evidence type="ECO:0000313" key="16">
    <source>
        <dbReference type="RefSeq" id="XP_017038366.1"/>
    </source>
</evidence>
<dbReference type="Pfam" id="PF13894">
    <property type="entry name" value="zf-C2H2_4"/>
    <property type="match status" value="1"/>
</dbReference>
<reference evidence="15" key="1">
    <citation type="submission" date="2025-05" db="UniProtKB">
        <authorList>
            <consortium name="RefSeq"/>
        </authorList>
    </citation>
    <scope>NUCLEOTIDE SEQUENCE [LARGE SCALE GENOMIC DNA]</scope>
    <source>
        <strain evidence="15">14028-0561.14</strain>
    </source>
</reference>
<dbReference type="Gene3D" id="3.30.160.60">
    <property type="entry name" value="Classic Zinc Finger"/>
    <property type="match status" value="7"/>
</dbReference>
<feature type="binding site" evidence="12">
    <location>
        <position position="58"/>
    </location>
    <ligand>
        <name>Zn(2+)</name>
        <dbReference type="ChEBI" id="CHEBI:29105"/>
    </ligand>
</feature>
<reference evidence="16" key="2">
    <citation type="submission" date="2025-08" db="UniProtKB">
        <authorList>
            <consortium name="RefSeq"/>
        </authorList>
    </citation>
    <scope>IDENTIFICATION</scope>
    <source>
        <strain evidence="16">14028-0561.14</strain>
        <tissue evidence="16">Whole fly</tissue>
    </source>
</reference>
<dbReference type="Proteomes" id="UP001652661">
    <property type="component" value="Chromosome 2L"/>
</dbReference>
<dbReference type="InterPro" id="IPR050331">
    <property type="entry name" value="Zinc_finger"/>
</dbReference>
<feature type="domain" description="C2H2-type" evidence="13">
    <location>
        <begin position="202"/>
        <end position="229"/>
    </location>
</feature>
<evidence type="ECO:0000256" key="9">
    <source>
        <dbReference type="ARBA" id="ARBA00023163"/>
    </source>
</evidence>
<dbReference type="GO" id="GO:0005634">
    <property type="term" value="C:nucleus"/>
    <property type="evidence" value="ECO:0007669"/>
    <property type="project" value="UniProtKB-SubCell"/>
</dbReference>
<dbReference type="SMART" id="SM00868">
    <property type="entry name" value="zf-AD"/>
    <property type="match status" value="1"/>
</dbReference>
<keyword evidence="7" id="KW-0805">Transcription regulation</keyword>
<dbReference type="SUPFAM" id="SSF57667">
    <property type="entry name" value="beta-beta-alpha zinc fingers"/>
    <property type="match status" value="4"/>
</dbReference>
<evidence type="ECO:0000256" key="4">
    <source>
        <dbReference type="ARBA" id="ARBA00022737"/>
    </source>
</evidence>
<dbReference type="FunFam" id="3.30.160.60:FF:002716">
    <property type="entry name" value="Zinc finger protein 212"/>
    <property type="match status" value="1"/>
</dbReference>
<keyword evidence="10" id="KW-0539">Nucleus</keyword>
<keyword evidence="8" id="KW-0238">DNA-binding</keyword>
<evidence type="ECO:0000256" key="1">
    <source>
        <dbReference type="ARBA" id="ARBA00004123"/>
    </source>
</evidence>
<evidence type="ECO:0000313" key="15">
    <source>
        <dbReference type="Proteomes" id="UP001652661"/>
    </source>
</evidence>
<gene>
    <name evidence="16" type="primary">LOC108086060</name>
</gene>
<dbReference type="Pfam" id="PF00096">
    <property type="entry name" value="zf-C2H2"/>
    <property type="match status" value="5"/>
</dbReference>
<feature type="domain" description="C2H2-type" evidence="13">
    <location>
        <begin position="258"/>
        <end position="285"/>
    </location>
</feature>
<sequence>MDGEICRVCLEPSKGMACVFDVIGVLDRRISIAAMISQCTGFRVSRGDPFSKTICSSCQQDARNAYEIKQLYETSHRVFCQMEKDIKGEVDISGYEDTDTETEKAPEKMKTNFEIYKIEKIRADDGRVENEPVEEDISDYEVDLDLQVKTEEFQEYLTDEERNDDRENTAKHPHKCSYCQKSFSQKGNLELHIRTHTGERPYTCSYCQKSFALNCTLQKHLRTHTGERPYQCSRCEKTFKTIGPLQTHKRTHTGERPYKCSDCPKTFSQNHHLQDHMRTHTGEKPYKCSQCQTSFSHKQSLQRHIKAHAGERPYKCSHKSCKKSFSRIDSLLEHNRNHTEERPFKCGQCQQAFSLKRYLRLHIKTHKVN</sequence>
<evidence type="ECO:0000256" key="6">
    <source>
        <dbReference type="ARBA" id="ARBA00022833"/>
    </source>
</evidence>
<dbReference type="SUPFAM" id="SSF57716">
    <property type="entry name" value="Glucocorticoid receptor-like (DNA-binding domain)"/>
    <property type="match status" value="1"/>
</dbReference>